<dbReference type="EMBL" id="UOEQ01000394">
    <property type="protein sequence ID" value="VAW22076.1"/>
    <property type="molecule type" value="Genomic_DNA"/>
</dbReference>
<name>A0A3B0UQZ5_9ZZZZ</name>
<sequence>MASLKKYDAVDFTRSFSDEEISSLEHEWLIWARGEQLPPPGDWTTWLLMGGRGSGKTRAGAEWVRALATGNDQCAPVSPIAIVGETLSQARAVMVEGPAGILNIGPANLRPKFDRSRNLLTWKNGAEAMLMSASEPNSFRGPQFAAAWCDEVAKWPNSEAAWDML</sequence>
<evidence type="ECO:0000313" key="1">
    <source>
        <dbReference type="EMBL" id="VAW22076.1"/>
    </source>
</evidence>
<dbReference type="Pfam" id="PF03237">
    <property type="entry name" value="Terminase_6N"/>
    <property type="match status" value="1"/>
</dbReference>
<protein>
    <submittedName>
        <fullName evidence="1">Gene Transfer Agent terminase protein</fullName>
    </submittedName>
</protein>
<organism evidence="1">
    <name type="scientific">hydrothermal vent metagenome</name>
    <dbReference type="NCBI Taxonomy" id="652676"/>
    <lineage>
        <taxon>unclassified sequences</taxon>
        <taxon>metagenomes</taxon>
        <taxon>ecological metagenomes</taxon>
    </lineage>
</organism>
<dbReference type="InterPro" id="IPR027417">
    <property type="entry name" value="P-loop_NTPase"/>
</dbReference>
<proteinExistence type="predicted"/>
<accession>A0A3B0UQZ5</accession>
<feature type="non-terminal residue" evidence="1">
    <location>
        <position position="165"/>
    </location>
</feature>
<gene>
    <name evidence="1" type="ORF">MNBD_ALPHA11-1461</name>
</gene>
<reference evidence="1" key="1">
    <citation type="submission" date="2018-06" db="EMBL/GenBank/DDBJ databases">
        <authorList>
            <person name="Zhirakovskaya E."/>
        </authorList>
    </citation>
    <scope>NUCLEOTIDE SEQUENCE</scope>
</reference>
<dbReference type="Gene3D" id="3.40.50.300">
    <property type="entry name" value="P-loop containing nucleotide triphosphate hydrolases"/>
    <property type="match status" value="1"/>
</dbReference>
<dbReference type="AlphaFoldDB" id="A0A3B0UQZ5"/>